<accession>A0AC60QNI0</accession>
<name>A0AC60QNI0_IXOPE</name>
<evidence type="ECO:0000313" key="1">
    <source>
        <dbReference type="EMBL" id="KAG0434933.1"/>
    </source>
</evidence>
<reference evidence="1 2" key="1">
    <citation type="journal article" date="2020" name="Cell">
        <title>Large-Scale Comparative Analyses of Tick Genomes Elucidate Their Genetic Diversity and Vector Capacities.</title>
        <authorList>
            <consortium name="Tick Genome and Microbiome Consortium (TIGMIC)"/>
            <person name="Jia N."/>
            <person name="Wang J."/>
            <person name="Shi W."/>
            <person name="Du L."/>
            <person name="Sun Y."/>
            <person name="Zhan W."/>
            <person name="Jiang J.F."/>
            <person name="Wang Q."/>
            <person name="Zhang B."/>
            <person name="Ji P."/>
            <person name="Bell-Sakyi L."/>
            <person name="Cui X.M."/>
            <person name="Yuan T.T."/>
            <person name="Jiang B.G."/>
            <person name="Yang W.F."/>
            <person name="Lam T.T."/>
            <person name="Chang Q.C."/>
            <person name="Ding S.J."/>
            <person name="Wang X.J."/>
            <person name="Zhu J.G."/>
            <person name="Ruan X.D."/>
            <person name="Zhao L."/>
            <person name="Wei J.T."/>
            <person name="Ye R.Z."/>
            <person name="Que T.C."/>
            <person name="Du C.H."/>
            <person name="Zhou Y.H."/>
            <person name="Cheng J.X."/>
            <person name="Dai P.F."/>
            <person name="Guo W.B."/>
            <person name="Han X.H."/>
            <person name="Huang E.J."/>
            <person name="Li L.F."/>
            <person name="Wei W."/>
            <person name="Gao Y.C."/>
            <person name="Liu J.Z."/>
            <person name="Shao H.Z."/>
            <person name="Wang X."/>
            <person name="Wang C.C."/>
            <person name="Yang T.C."/>
            <person name="Huo Q.B."/>
            <person name="Li W."/>
            <person name="Chen H.Y."/>
            <person name="Chen S.E."/>
            <person name="Zhou L.G."/>
            <person name="Ni X.B."/>
            <person name="Tian J.H."/>
            <person name="Sheng Y."/>
            <person name="Liu T."/>
            <person name="Pan Y.S."/>
            <person name="Xia L.Y."/>
            <person name="Li J."/>
            <person name="Zhao F."/>
            <person name="Cao W.C."/>
        </authorList>
    </citation>
    <scope>NUCLEOTIDE SEQUENCE [LARGE SCALE GENOMIC DNA]</scope>
    <source>
        <strain evidence="1">Iper-2018</strain>
    </source>
</reference>
<keyword evidence="2" id="KW-1185">Reference proteome</keyword>
<comment type="caution">
    <text evidence="1">The sequence shown here is derived from an EMBL/GenBank/DDBJ whole genome shotgun (WGS) entry which is preliminary data.</text>
</comment>
<feature type="non-terminal residue" evidence="1">
    <location>
        <position position="57"/>
    </location>
</feature>
<organism evidence="1 2">
    <name type="scientific">Ixodes persulcatus</name>
    <name type="common">Taiga tick</name>
    <dbReference type="NCBI Taxonomy" id="34615"/>
    <lineage>
        <taxon>Eukaryota</taxon>
        <taxon>Metazoa</taxon>
        <taxon>Ecdysozoa</taxon>
        <taxon>Arthropoda</taxon>
        <taxon>Chelicerata</taxon>
        <taxon>Arachnida</taxon>
        <taxon>Acari</taxon>
        <taxon>Parasitiformes</taxon>
        <taxon>Ixodida</taxon>
        <taxon>Ixodoidea</taxon>
        <taxon>Ixodidae</taxon>
        <taxon>Ixodinae</taxon>
        <taxon>Ixodes</taxon>
    </lineage>
</organism>
<dbReference type="Proteomes" id="UP000805193">
    <property type="component" value="Unassembled WGS sequence"/>
</dbReference>
<evidence type="ECO:0000313" key="2">
    <source>
        <dbReference type="Proteomes" id="UP000805193"/>
    </source>
</evidence>
<dbReference type="EMBL" id="JABSTQ010008059">
    <property type="protein sequence ID" value="KAG0434933.1"/>
    <property type="molecule type" value="Genomic_DNA"/>
</dbReference>
<gene>
    <name evidence="1" type="ORF">HPB47_018776</name>
</gene>
<sequence length="57" mass="6549">MPTCCAVGCSGRYEDGKLLFRLPSGKQSKQDAARRNEWLRKINRKNFTQSTQARLCE</sequence>
<protein>
    <submittedName>
        <fullName evidence="1">Uncharacterized protein</fullName>
    </submittedName>
</protein>
<proteinExistence type="predicted"/>